<keyword evidence="1" id="KW-0175">Coiled coil</keyword>
<keyword evidence="3" id="KW-1185">Reference proteome</keyword>
<dbReference type="Proteomes" id="UP000199427">
    <property type="component" value="Unassembled WGS sequence"/>
</dbReference>
<proteinExistence type="predicted"/>
<feature type="coiled-coil region" evidence="1">
    <location>
        <begin position="17"/>
        <end position="196"/>
    </location>
</feature>
<reference evidence="2 3" key="1">
    <citation type="submission" date="2016-10" db="EMBL/GenBank/DDBJ databases">
        <authorList>
            <person name="de Groot N.N."/>
        </authorList>
    </citation>
    <scope>NUCLEOTIDE SEQUENCE [LARGE SCALE GENOMIC DNA]</scope>
    <source>
        <strain evidence="2 3">DSM 21633</strain>
    </source>
</reference>
<dbReference type="EMBL" id="FOES01000019">
    <property type="protein sequence ID" value="SEQ61090.1"/>
    <property type="molecule type" value="Genomic_DNA"/>
</dbReference>
<evidence type="ECO:0000313" key="2">
    <source>
        <dbReference type="EMBL" id="SEQ61090.1"/>
    </source>
</evidence>
<dbReference type="AlphaFoldDB" id="A0A1H9HFI6"/>
<accession>A0A1H9HFI6</accession>
<evidence type="ECO:0000313" key="3">
    <source>
        <dbReference type="Proteomes" id="UP000199427"/>
    </source>
</evidence>
<protein>
    <submittedName>
        <fullName evidence="2">Uncharacterized protein</fullName>
    </submittedName>
</protein>
<name>A0A1H9HFI6_9BACI</name>
<dbReference type="STRING" id="571933.SAMN05216362_1197"/>
<sequence length="243" mass="29709">MFLSRKVQDPIQLQQKLIHVQSELKKQQKRLNNYKQTYKYQMIEQLKQENAILESDNEELEEHLYSLEEKLDKYKSHLDVANIKVHMYQQALEKMNHEYSQLKDDYQDLKNDYKKLQDHLFHAQSSKQQIKEELVNKNKEVERYVQYKVQYEHRVEQLETQHNVLNKENDHYQNMNVMLKNQNRRLEENYKKFLIRYLVKQLLAIRGAKQIATQREPSSKERLIFELEKKLNDISNEIQELEN</sequence>
<organism evidence="2 3">
    <name type="scientific">Piscibacillus halophilus</name>
    <dbReference type="NCBI Taxonomy" id="571933"/>
    <lineage>
        <taxon>Bacteria</taxon>
        <taxon>Bacillati</taxon>
        <taxon>Bacillota</taxon>
        <taxon>Bacilli</taxon>
        <taxon>Bacillales</taxon>
        <taxon>Bacillaceae</taxon>
        <taxon>Piscibacillus</taxon>
    </lineage>
</organism>
<gene>
    <name evidence="2" type="ORF">SAMN05216362_1197</name>
</gene>
<dbReference type="Gene3D" id="6.10.250.3110">
    <property type="match status" value="1"/>
</dbReference>
<evidence type="ECO:0000256" key="1">
    <source>
        <dbReference type="SAM" id="Coils"/>
    </source>
</evidence>